<dbReference type="EMBL" id="JADKYB010000031">
    <property type="protein sequence ID" value="MBM9510098.1"/>
    <property type="molecule type" value="Genomic_DNA"/>
</dbReference>
<dbReference type="Pfam" id="PF01872">
    <property type="entry name" value="RibD_C"/>
    <property type="match status" value="1"/>
</dbReference>
<organism evidence="3 4">
    <name type="scientific">Actinacidiphila acididurans</name>
    <dbReference type="NCBI Taxonomy" id="2784346"/>
    <lineage>
        <taxon>Bacteria</taxon>
        <taxon>Bacillati</taxon>
        <taxon>Actinomycetota</taxon>
        <taxon>Actinomycetes</taxon>
        <taxon>Kitasatosporales</taxon>
        <taxon>Streptomycetaceae</taxon>
        <taxon>Actinacidiphila</taxon>
    </lineage>
</organism>
<feature type="region of interest" description="Disordered" evidence="1">
    <location>
        <begin position="13"/>
        <end position="33"/>
    </location>
</feature>
<reference evidence="3 4" key="1">
    <citation type="submission" date="2021-01" db="EMBL/GenBank/DDBJ databases">
        <title>Streptomyces acididurans sp. nov., isolated from a peat swamp forest soil.</title>
        <authorList>
            <person name="Chantavorakit T."/>
            <person name="Duangmal K."/>
        </authorList>
    </citation>
    <scope>NUCLEOTIDE SEQUENCE [LARGE SCALE GENOMIC DNA]</scope>
    <source>
        <strain evidence="3 4">KK5PA1</strain>
    </source>
</reference>
<dbReference type="InterPro" id="IPR050765">
    <property type="entry name" value="Riboflavin_Biosynth_HTPR"/>
</dbReference>
<dbReference type="Gene3D" id="3.40.430.10">
    <property type="entry name" value="Dihydrofolate Reductase, subunit A"/>
    <property type="match status" value="1"/>
</dbReference>
<evidence type="ECO:0000259" key="2">
    <source>
        <dbReference type="Pfam" id="PF01872"/>
    </source>
</evidence>
<gene>
    <name evidence="3" type="ORF">ITX44_37185</name>
</gene>
<evidence type="ECO:0000256" key="1">
    <source>
        <dbReference type="SAM" id="MobiDB-lite"/>
    </source>
</evidence>
<dbReference type="RefSeq" id="WP_205363789.1">
    <property type="nucleotide sequence ID" value="NZ_JADKYB010000031.1"/>
</dbReference>
<accession>A0ABS2U7F5</accession>
<comment type="caution">
    <text evidence="3">The sequence shown here is derived from an EMBL/GenBank/DDBJ whole genome shotgun (WGS) entry which is preliminary data.</text>
</comment>
<protein>
    <submittedName>
        <fullName evidence="3">Dihydrofolate reductase family protein</fullName>
    </submittedName>
</protein>
<name>A0ABS2U7F5_9ACTN</name>
<proteinExistence type="predicted"/>
<keyword evidence="4" id="KW-1185">Reference proteome</keyword>
<evidence type="ECO:0000313" key="4">
    <source>
        <dbReference type="Proteomes" id="UP000749040"/>
    </source>
</evidence>
<sequence>MRLTVTSFMTMDGVVQAPGGPEEDRRDGFDQGGWQVPYADDDMGEIIDARMAAAGAFLLGRHTYQIFAGYWPHISDDNPVARTLNGLPKYVASTTLTRPEPAWRHSTLLGPDPVAAVTELKAAEGGELQVFGSGGLVRFLLAHGLVDEFQVLVYPVVLGAGHRLFPDDGPATAFRLTGSRTTSTGVLALTYEPDGSPRYGSFLAEPEPEEQRIVR</sequence>
<feature type="domain" description="Bacterial bifunctional deaminase-reductase C-terminal" evidence="2">
    <location>
        <begin position="3"/>
        <end position="187"/>
    </location>
</feature>
<dbReference type="InterPro" id="IPR002734">
    <property type="entry name" value="RibDG_C"/>
</dbReference>
<dbReference type="PANTHER" id="PTHR38011:SF2">
    <property type="entry name" value="BIFUNCTIONAL DEAMINASE-REDUCTASE DOMAIN PROTEIN"/>
    <property type="match status" value="1"/>
</dbReference>
<dbReference type="Proteomes" id="UP000749040">
    <property type="component" value="Unassembled WGS sequence"/>
</dbReference>
<dbReference type="PANTHER" id="PTHR38011">
    <property type="entry name" value="DIHYDROFOLATE REDUCTASE FAMILY PROTEIN (AFU_ORTHOLOGUE AFUA_8G06820)"/>
    <property type="match status" value="1"/>
</dbReference>
<dbReference type="InterPro" id="IPR024072">
    <property type="entry name" value="DHFR-like_dom_sf"/>
</dbReference>
<dbReference type="SUPFAM" id="SSF53597">
    <property type="entry name" value="Dihydrofolate reductase-like"/>
    <property type="match status" value="1"/>
</dbReference>
<evidence type="ECO:0000313" key="3">
    <source>
        <dbReference type="EMBL" id="MBM9510098.1"/>
    </source>
</evidence>